<dbReference type="SUPFAM" id="SSF54637">
    <property type="entry name" value="Thioesterase/thiol ester dehydrase-isomerase"/>
    <property type="match status" value="1"/>
</dbReference>
<accession>A0A0J8V8C9</accession>
<feature type="transmembrane region" description="Helical" evidence="1">
    <location>
        <begin position="202"/>
        <end position="223"/>
    </location>
</feature>
<dbReference type="InterPro" id="IPR039143">
    <property type="entry name" value="GNPNAT1-like"/>
</dbReference>
<evidence type="ECO:0000259" key="2">
    <source>
        <dbReference type="PROSITE" id="PS51186"/>
    </source>
</evidence>
<name>A0A0J8V8C9_9GAMM</name>
<evidence type="ECO:0000256" key="1">
    <source>
        <dbReference type="SAM" id="Phobius"/>
    </source>
</evidence>
<reference evidence="3 4" key="1">
    <citation type="submission" date="2018-01" db="EMBL/GenBank/DDBJ databases">
        <title>Whole genome sequencing of Histamine producing bacteria.</title>
        <authorList>
            <person name="Butler K."/>
        </authorList>
    </citation>
    <scope>NUCLEOTIDE SEQUENCE [LARGE SCALE GENOMIC DNA]</scope>
    <source>
        <strain evidence="3 4">DSM 24669</strain>
    </source>
</reference>
<dbReference type="InterPro" id="IPR029069">
    <property type="entry name" value="HotDog_dom_sf"/>
</dbReference>
<keyword evidence="4" id="KW-1185">Reference proteome</keyword>
<organism evidence="3 4">
    <name type="scientific">Photobacterium swingsii</name>
    <dbReference type="NCBI Taxonomy" id="680026"/>
    <lineage>
        <taxon>Bacteria</taxon>
        <taxon>Pseudomonadati</taxon>
        <taxon>Pseudomonadota</taxon>
        <taxon>Gammaproteobacteria</taxon>
        <taxon>Vibrionales</taxon>
        <taxon>Vibrionaceae</taxon>
        <taxon>Photobacterium</taxon>
    </lineage>
</organism>
<dbReference type="GO" id="GO:0008080">
    <property type="term" value="F:N-acetyltransferase activity"/>
    <property type="evidence" value="ECO:0007669"/>
    <property type="project" value="TreeGrafter"/>
</dbReference>
<protein>
    <submittedName>
        <fullName evidence="3">GNAT family N-acetyltransferase</fullName>
    </submittedName>
</protein>
<keyword evidence="1" id="KW-0812">Transmembrane</keyword>
<feature type="domain" description="N-acetyltransferase" evidence="2">
    <location>
        <begin position="1"/>
        <end position="145"/>
    </location>
</feature>
<dbReference type="InterPro" id="IPR000182">
    <property type="entry name" value="GNAT_dom"/>
</dbReference>
<dbReference type="EMBL" id="PYLZ01000017">
    <property type="protein sequence ID" value="PSW20432.1"/>
    <property type="molecule type" value="Genomic_DNA"/>
</dbReference>
<proteinExistence type="predicted"/>
<dbReference type="SUPFAM" id="SSF55729">
    <property type="entry name" value="Acyl-CoA N-acyltransferases (Nat)"/>
    <property type="match status" value="1"/>
</dbReference>
<dbReference type="RefSeq" id="WP_048900025.1">
    <property type="nucleotide sequence ID" value="NZ_AP024852.1"/>
</dbReference>
<dbReference type="Pfam" id="PF00583">
    <property type="entry name" value="Acetyltransf_1"/>
    <property type="match status" value="1"/>
</dbReference>
<evidence type="ECO:0000313" key="3">
    <source>
        <dbReference type="EMBL" id="PSW20432.1"/>
    </source>
</evidence>
<comment type="caution">
    <text evidence="3">The sequence shown here is derived from an EMBL/GenBank/DDBJ whole genome shotgun (WGS) entry which is preliminary data.</text>
</comment>
<dbReference type="PROSITE" id="PS51186">
    <property type="entry name" value="GNAT"/>
    <property type="match status" value="1"/>
</dbReference>
<dbReference type="InterPro" id="IPR012660">
    <property type="entry name" value="YiiD_C"/>
</dbReference>
<evidence type="ECO:0000313" key="4">
    <source>
        <dbReference type="Proteomes" id="UP000240481"/>
    </source>
</evidence>
<dbReference type="Pfam" id="PF09500">
    <property type="entry name" value="YiiD_C"/>
    <property type="match status" value="1"/>
</dbReference>
<keyword evidence="3" id="KW-0808">Transferase</keyword>
<dbReference type="OrthoDB" id="4305330at2"/>
<sequence length="309" mass="35140">MFRLITPKTDEELARYYDFRWRMLREPWHMPAGSERDAYDELCCHRMIVDDKGEAIAIGRLYMTPDNDGQVRFMAVHPDYRHKGMGALVLMALESLARQEGAKRLVCNAREDAIPFYLKNGFDSQGELSDERGPVRHQQMLKHLDPLTEVVRHPEWCQALQELWQYQIPISDKMGIKISQYTGYRFEVSALFNANLNPNESMFAGSIFTMATLAGWGFIWMLLKERQLNADIVLVDSHIRYSAAVKERPRAVASVEGLSGDLDRLASGRKGRVTVEVTVFSGDHLASTFTGTYMLFPSQDDSETDSGGC</sequence>
<dbReference type="Gene3D" id="3.40.630.30">
    <property type="match status" value="1"/>
</dbReference>
<dbReference type="PANTHER" id="PTHR13355:SF22">
    <property type="entry name" value="SLL0786 PROTEIN"/>
    <property type="match status" value="1"/>
</dbReference>
<dbReference type="PANTHER" id="PTHR13355">
    <property type="entry name" value="GLUCOSAMINE 6-PHOSPHATE N-ACETYLTRANSFERASE"/>
    <property type="match status" value="1"/>
</dbReference>
<dbReference type="STRING" id="680026.AB733_18015"/>
<gene>
    <name evidence="3" type="ORF">C9I94_22545</name>
</gene>
<keyword evidence="1" id="KW-1133">Transmembrane helix</keyword>
<dbReference type="AlphaFoldDB" id="A0A0J8V8C9"/>
<dbReference type="InterPro" id="IPR016181">
    <property type="entry name" value="Acyl_CoA_acyltransferase"/>
</dbReference>
<dbReference type="Proteomes" id="UP000240481">
    <property type="component" value="Unassembled WGS sequence"/>
</dbReference>
<keyword evidence="1" id="KW-0472">Membrane</keyword>
<dbReference type="CDD" id="cd04301">
    <property type="entry name" value="NAT_SF"/>
    <property type="match status" value="1"/>
</dbReference>
<dbReference type="Gene3D" id="3.10.129.10">
    <property type="entry name" value="Hotdog Thioesterase"/>
    <property type="match status" value="1"/>
</dbReference>
<dbReference type="NCBIfam" id="TIGR02447">
    <property type="entry name" value="yiiD_Cterm"/>
    <property type="match status" value="1"/>
</dbReference>